<keyword evidence="3" id="KW-1003">Cell membrane</keyword>
<dbReference type="PANTHER" id="PTHR30625">
    <property type="entry name" value="PROTEIN TOLQ"/>
    <property type="match status" value="1"/>
</dbReference>
<dbReference type="InterPro" id="IPR002898">
    <property type="entry name" value="MotA_ExbB_proton_chnl"/>
</dbReference>
<dbReference type="AlphaFoldDB" id="A0A4R9M2S0"/>
<evidence type="ECO:0000256" key="9">
    <source>
        <dbReference type="SAM" id="Phobius"/>
    </source>
</evidence>
<dbReference type="Pfam" id="PF01618">
    <property type="entry name" value="MotA_ExbB"/>
    <property type="match status" value="1"/>
</dbReference>
<dbReference type="GO" id="GO:0005886">
    <property type="term" value="C:plasma membrane"/>
    <property type="evidence" value="ECO:0007669"/>
    <property type="project" value="UniProtKB-SubCell"/>
</dbReference>
<dbReference type="PANTHER" id="PTHR30625:SF15">
    <property type="entry name" value="BIOPOLYMER TRANSPORT PROTEIN EXBB"/>
    <property type="match status" value="1"/>
</dbReference>
<reference evidence="11" key="1">
    <citation type="journal article" date="2019" name="PLoS Negl. Trop. Dis.">
        <title>Revisiting the worldwide diversity of Leptospira species in the environment.</title>
        <authorList>
            <person name="Vincent A.T."/>
            <person name="Schiettekatte O."/>
            <person name="Bourhy P."/>
            <person name="Veyrier F.J."/>
            <person name="Picardeau M."/>
        </authorList>
    </citation>
    <scope>NUCLEOTIDE SEQUENCE [LARGE SCALE GENOMIC DNA]</scope>
    <source>
        <strain evidence="11">201300427</strain>
    </source>
</reference>
<feature type="transmembrane region" description="Helical" evidence="9">
    <location>
        <begin position="12"/>
        <end position="31"/>
    </location>
</feature>
<evidence type="ECO:0000256" key="8">
    <source>
        <dbReference type="RuleBase" id="RU004057"/>
    </source>
</evidence>
<evidence type="ECO:0000313" key="11">
    <source>
        <dbReference type="EMBL" id="TGN19589.1"/>
    </source>
</evidence>
<evidence type="ECO:0000256" key="1">
    <source>
        <dbReference type="ARBA" id="ARBA00004651"/>
    </source>
</evidence>
<dbReference type="GO" id="GO:0017038">
    <property type="term" value="P:protein import"/>
    <property type="evidence" value="ECO:0007669"/>
    <property type="project" value="TreeGrafter"/>
</dbReference>
<gene>
    <name evidence="11" type="ORF">EHS15_07315</name>
</gene>
<dbReference type="Proteomes" id="UP000298058">
    <property type="component" value="Unassembled WGS sequence"/>
</dbReference>
<comment type="similarity">
    <text evidence="8">Belongs to the exbB/tolQ family.</text>
</comment>
<proteinExistence type="inferred from homology"/>
<evidence type="ECO:0000313" key="12">
    <source>
        <dbReference type="Proteomes" id="UP000298058"/>
    </source>
</evidence>
<dbReference type="OrthoDB" id="4045at2"/>
<dbReference type="EMBL" id="RQHW01000028">
    <property type="protein sequence ID" value="TGN19589.1"/>
    <property type="molecule type" value="Genomic_DNA"/>
</dbReference>
<feature type="transmembrane region" description="Helical" evidence="9">
    <location>
        <begin position="63"/>
        <end position="84"/>
    </location>
</feature>
<keyword evidence="5 8" id="KW-0653">Protein transport</keyword>
<sequence>MNWTFSVSANFILIILFTFSVSSLAIFLFCLKELKALSKKTDVPLTEEKLDLYLSGIERWSNWLPTSASLSMLLGLLGTVMGIYSSFGEMQSSGKATIEVLAGGIKDALVTTIVGLSVAIPSQFFHQIVENAVQKLSETFVEKNLNR</sequence>
<comment type="caution">
    <text evidence="11">The sequence shown here is derived from an EMBL/GenBank/DDBJ whole genome shotgun (WGS) entry which is preliminary data.</text>
</comment>
<keyword evidence="2 8" id="KW-0813">Transport</keyword>
<evidence type="ECO:0000256" key="3">
    <source>
        <dbReference type="ARBA" id="ARBA00022475"/>
    </source>
</evidence>
<evidence type="ECO:0000256" key="6">
    <source>
        <dbReference type="ARBA" id="ARBA00022989"/>
    </source>
</evidence>
<dbReference type="InterPro" id="IPR050790">
    <property type="entry name" value="ExbB/TolQ_transport"/>
</dbReference>
<comment type="subcellular location">
    <subcellularLocation>
        <location evidence="1">Cell membrane</location>
        <topology evidence="1">Multi-pass membrane protein</topology>
    </subcellularLocation>
    <subcellularLocation>
        <location evidence="8">Membrane</location>
        <topology evidence="8">Multi-pass membrane protein</topology>
    </subcellularLocation>
</comment>
<keyword evidence="4 9" id="KW-0812">Transmembrane</keyword>
<feature type="domain" description="MotA/TolQ/ExbB proton channel" evidence="10">
    <location>
        <begin position="46"/>
        <end position="139"/>
    </location>
</feature>
<dbReference type="RefSeq" id="WP_135759905.1">
    <property type="nucleotide sequence ID" value="NZ_RQHW01000028.1"/>
</dbReference>
<organism evidence="11 12">
    <name type="scientific">Leptospira idonii</name>
    <dbReference type="NCBI Taxonomy" id="1193500"/>
    <lineage>
        <taxon>Bacteria</taxon>
        <taxon>Pseudomonadati</taxon>
        <taxon>Spirochaetota</taxon>
        <taxon>Spirochaetia</taxon>
        <taxon>Leptospirales</taxon>
        <taxon>Leptospiraceae</taxon>
        <taxon>Leptospira</taxon>
    </lineage>
</organism>
<protein>
    <submittedName>
        <fullName evidence="11">MotA/TolQ/ExbB proton channel family protein</fullName>
    </submittedName>
</protein>
<keyword evidence="12" id="KW-1185">Reference proteome</keyword>
<evidence type="ECO:0000256" key="4">
    <source>
        <dbReference type="ARBA" id="ARBA00022692"/>
    </source>
</evidence>
<name>A0A4R9M2S0_9LEPT</name>
<evidence type="ECO:0000256" key="5">
    <source>
        <dbReference type="ARBA" id="ARBA00022927"/>
    </source>
</evidence>
<accession>A0A4R9M2S0</accession>
<keyword evidence="7 9" id="KW-0472">Membrane</keyword>
<keyword evidence="6 9" id="KW-1133">Transmembrane helix</keyword>
<evidence type="ECO:0000256" key="2">
    <source>
        <dbReference type="ARBA" id="ARBA00022448"/>
    </source>
</evidence>
<evidence type="ECO:0000256" key="7">
    <source>
        <dbReference type="ARBA" id="ARBA00023136"/>
    </source>
</evidence>
<evidence type="ECO:0000259" key="10">
    <source>
        <dbReference type="Pfam" id="PF01618"/>
    </source>
</evidence>